<feature type="transmembrane region" description="Helical" evidence="1">
    <location>
        <begin position="171"/>
        <end position="190"/>
    </location>
</feature>
<keyword evidence="1" id="KW-0472">Membrane</keyword>
<sequence>MALNILLLSGVVVILRYVVISSFLECLISGKASSAYQYEGAANVVGRGPRIWHNSTHNYPGQLHYYTDSFPAFSSQSLLNHLGPQSTNFQNVVGDIQISSKVSSGNAFWRLVGLVSSVFGLLCYAQSPSFNRLIGRWNIVKFSLYGVFSLAIFTTILFVKQFSPSTKYAQLKTYISFAVLMIISVYSFYYDKAVNGIFAYFLGCLVVQLWTINWMLILVAIIFGCPLFVMHSSSHSQDEVDTDQIIDESSGSDPEVGNVGQPDVDVGNEISQVIIESYPDCQKEVSSEGQDIHCSSDSITEVASDGGDLHVDIIHETNSISVVAL</sequence>
<keyword evidence="1 2" id="KW-0812">Transmembrane</keyword>
<protein>
    <submittedName>
        <fullName evidence="2">Transmembrane protein, putative</fullName>
    </submittedName>
</protein>
<dbReference type="EMBL" id="CM001222">
    <property type="protein sequence ID" value="KEH26889.1"/>
    <property type="molecule type" value="Genomic_DNA"/>
</dbReference>
<evidence type="ECO:0000313" key="3">
    <source>
        <dbReference type="EnsemblPlants" id="KEH26889"/>
    </source>
</evidence>
<evidence type="ECO:0000313" key="2">
    <source>
        <dbReference type="EMBL" id="KEH26889.1"/>
    </source>
</evidence>
<evidence type="ECO:0000313" key="4">
    <source>
        <dbReference type="Proteomes" id="UP000002051"/>
    </source>
</evidence>
<dbReference type="Proteomes" id="UP000002051">
    <property type="component" value="Chromosome 6"/>
</dbReference>
<feature type="transmembrane region" description="Helical" evidence="1">
    <location>
        <begin position="196"/>
        <end position="229"/>
    </location>
</feature>
<accession>A0A072UAT7</accession>
<keyword evidence="4" id="KW-1185">Reference proteome</keyword>
<name>A0A072UAT7_MEDTR</name>
<feature type="transmembrane region" description="Helical" evidence="1">
    <location>
        <begin position="139"/>
        <end position="159"/>
    </location>
</feature>
<gene>
    <name evidence="3" type="primary">11420200</name>
    <name evidence="2" type="ordered locus">MTR_6g078770</name>
</gene>
<dbReference type="InterPro" id="IPR017853">
    <property type="entry name" value="GH"/>
</dbReference>
<keyword evidence="1" id="KW-1133">Transmembrane helix</keyword>
<dbReference type="EnsemblPlants" id="KEH26889">
    <property type="protein sequence ID" value="KEH26889"/>
    <property type="gene ID" value="MTR_6g078770"/>
</dbReference>
<reference evidence="2 4" key="2">
    <citation type="journal article" date="2014" name="BMC Genomics">
        <title>An improved genome release (version Mt4.0) for the model legume Medicago truncatula.</title>
        <authorList>
            <person name="Tang H."/>
            <person name="Krishnakumar V."/>
            <person name="Bidwell S."/>
            <person name="Rosen B."/>
            <person name="Chan A."/>
            <person name="Zhou S."/>
            <person name="Gentzbittel L."/>
            <person name="Childs K.L."/>
            <person name="Yandell M."/>
            <person name="Gundlach H."/>
            <person name="Mayer K.F."/>
            <person name="Schwartz D.C."/>
            <person name="Town C.D."/>
        </authorList>
    </citation>
    <scope>GENOME REANNOTATION</scope>
    <source>
        <strain evidence="2">A17</strain>
        <strain evidence="3 4">cv. Jemalong A17</strain>
    </source>
</reference>
<dbReference type="ExpressionAtlas" id="A0A072UAT7">
    <property type="expression patterns" value="differential"/>
</dbReference>
<feature type="transmembrane region" description="Helical" evidence="1">
    <location>
        <begin position="107"/>
        <end position="127"/>
    </location>
</feature>
<reference evidence="2 4" key="1">
    <citation type="journal article" date="2011" name="Nature">
        <title>The Medicago genome provides insight into the evolution of rhizobial symbioses.</title>
        <authorList>
            <person name="Young N.D."/>
            <person name="Debelle F."/>
            <person name="Oldroyd G.E."/>
            <person name="Geurts R."/>
            <person name="Cannon S.B."/>
            <person name="Udvardi M.K."/>
            <person name="Benedito V.A."/>
            <person name="Mayer K.F."/>
            <person name="Gouzy J."/>
            <person name="Schoof H."/>
            <person name="Van de Peer Y."/>
            <person name="Proost S."/>
            <person name="Cook D.R."/>
            <person name="Meyers B.C."/>
            <person name="Spannagl M."/>
            <person name="Cheung F."/>
            <person name="De Mita S."/>
            <person name="Krishnakumar V."/>
            <person name="Gundlach H."/>
            <person name="Zhou S."/>
            <person name="Mudge J."/>
            <person name="Bharti A.K."/>
            <person name="Murray J.D."/>
            <person name="Naoumkina M.A."/>
            <person name="Rosen B."/>
            <person name="Silverstein K.A."/>
            <person name="Tang H."/>
            <person name="Rombauts S."/>
            <person name="Zhao P.X."/>
            <person name="Zhou P."/>
            <person name="Barbe V."/>
            <person name="Bardou P."/>
            <person name="Bechner M."/>
            <person name="Bellec A."/>
            <person name="Berger A."/>
            <person name="Berges H."/>
            <person name="Bidwell S."/>
            <person name="Bisseling T."/>
            <person name="Choisne N."/>
            <person name="Couloux A."/>
            <person name="Denny R."/>
            <person name="Deshpande S."/>
            <person name="Dai X."/>
            <person name="Doyle J.J."/>
            <person name="Dudez A.M."/>
            <person name="Farmer A.D."/>
            <person name="Fouteau S."/>
            <person name="Franken C."/>
            <person name="Gibelin C."/>
            <person name="Gish J."/>
            <person name="Goldstein S."/>
            <person name="Gonzalez A.J."/>
            <person name="Green P.J."/>
            <person name="Hallab A."/>
            <person name="Hartog M."/>
            <person name="Hua A."/>
            <person name="Humphray S.J."/>
            <person name="Jeong D.H."/>
            <person name="Jing Y."/>
            <person name="Jocker A."/>
            <person name="Kenton S.M."/>
            <person name="Kim D.J."/>
            <person name="Klee K."/>
            <person name="Lai H."/>
            <person name="Lang C."/>
            <person name="Lin S."/>
            <person name="Macmil S.L."/>
            <person name="Magdelenat G."/>
            <person name="Matthews L."/>
            <person name="McCorrison J."/>
            <person name="Monaghan E.L."/>
            <person name="Mun J.H."/>
            <person name="Najar F.Z."/>
            <person name="Nicholson C."/>
            <person name="Noirot C."/>
            <person name="O'Bleness M."/>
            <person name="Paule C.R."/>
            <person name="Poulain J."/>
            <person name="Prion F."/>
            <person name="Qin B."/>
            <person name="Qu C."/>
            <person name="Retzel E.F."/>
            <person name="Riddle C."/>
            <person name="Sallet E."/>
            <person name="Samain S."/>
            <person name="Samson N."/>
            <person name="Sanders I."/>
            <person name="Saurat O."/>
            <person name="Scarpelli C."/>
            <person name="Schiex T."/>
            <person name="Segurens B."/>
            <person name="Severin A.J."/>
            <person name="Sherrier D.J."/>
            <person name="Shi R."/>
            <person name="Sims S."/>
            <person name="Singer S.R."/>
            <person name="Sinharoy S."/>
            <person name="Sterck L."/>
            <person name="Viollet A."/>
            <person name="Wang B.B."/>
            <person name="Wang K."/>
            <person name="Wang M."/>
            <person name="Wang X."/>
            <person name="Warfsmann J."/>
            <person name="Weissenbach J."/>
            <person name="White D.D."/>
            <person name="White J.D."/>
            <person name="Wiley G.B."/>
            <person name="Wincker P."/>
            <person name="Xing Y."/>
            <person name="Yang L."/>
            <person name="Yao Z."/>
            <person name="Ying F."/>
            <person name="Zhai J."/>
            <person name="Zhou L."/>
            <person name="Zuber A."/>
            <person name="Denarie J."/>
            <person name="Dixon R.A."/>
            <person name="May G.D."/>
            <person name="Schwartz D.C."/>
            <person name="Rogers J."/>
            <person name="Quetier F."/>
            <person name="Town C.D."/>
            <person name="Roe B.A."/>
        </authorList>
    </citation>
    <scope>NUCLEOTIDE SEQUENCE [LARGE SCALE GENOMIC DNA]</scope>
    <source>
        <strain evidence="2">A17</strain>
        <strain evidence="3 4">cv. Jemalong A17</strain>
    </source>
</reference>
<organism evidence="2 4">
    <name type="scientific">Medicago truncatula</name>
    <name type="common">Barrel medic</name>
    <name type="synonym">Medicago tribuloides</name>
    <dbReference type="NCBI Taxonomy" id="3880"/>
    <lineage>
        <taxon>Eukaryota</taxon>
        <taxon>Viridiplantae</taxon>
        <taxon>Streptophyta</taxon>
        <taxon>Embryophyta</taxon>
        <taxon>Tracheophyta</taxon>
        <taxon>Spermatophyta</taxon>
        <taxon>Magnoliopsida</taxon>
        <taxon>eudicotyledons</taxon>
        <taxon>Gunneridae</taxon>
        <taxon>Pentapetalae</taxon>
        <taxon>rosids</taxon>
        <taxon>fabids</taxon>
        <taxon>Fabales</taxon>
        <taxon>Fabaceae</taxon>
        <taxon>Papilionoideae</taxon>
        <taxon>50 kb inversion clade</taxon>
        <taxon>NPAAA clade</taxon>
        <taxon>Hologalegina</taxon>
        <taxon>IRL clade</taxon>
        <taxon>Trifolieae</taxon>
        <taxon>Medicago</taxon>
    </lineage>
</organism>
<evidence type="ECO:0000256" key="1">
    <source>
        <dbReference type="SAM" id="Phobius"/>
    </source>
</evidence>
<reference evidence="3" key="3">
    <citation type="submission" date="2015-04" db="UniProtKB">
        <authorList>
            <consortium name="EnsemblPlants"/>
        </authorList>
    </citation>
    <scope>IDENTIFICATION</scope>
    <source>
        <strain evidence="3">cv. Jemalong A17</strain>
    </source>
</reference>
<dbReference type="AlphaFoldDB" id="A0A072UAT7"/>
<dbReference type="OrthoDB" id="1357022at2759"/>
<feature type="transmembrane region" description="Helical" evidence="1">
    <location>
        <begin position="6"/>
        <end position="28"/>
    </location>
</feature>
<dbReference type="Gene3D" id="3.20.20.80">
    <property type="entry name" value="Glycosidases"/>
    <property type="match status" value="1"/>
</dbReference>
<proteinExistence type="predicted"/>
<dbReference type="SUPFAM" id="SSF51445">
    <property type="entry name" value="(Trans)glycosidases"/>
    <property type="match status" value="1"/>
</dbReference>